<evidence type="ECO:0000313" key="2">
    <source>
        <dbReference type="Proteomes" id="UP001652445"/>
    </source>
</evidence>
<proteinExistence type="predicted"/>
<organism evidence="1 2">
    <name type="scientific">Paenibacillus baimaensis</name>
    <dbReference type="NCBI Taxonomy" id="2982185"/>
    <lineage>
        <taxon>Bacteria</taxon>
        <taxon>Bacillati</taxon>
        <taxon>Bacillota</taxon>
        <taxon>Bacilli</taxon>
        <taxon>Bacillales</taxon>
        <taxon>Paenibacillaceae</taxon>
        <taxon>Paenibacillus</taxon>
    </lineage>
</organism>
<gene>
    <name evidence="1" type="ORF">OB236_05595</name>
</gene>
<dbReference type="RefSeq" id="WP_262683131.1">
    <property type="nucleotide sequence ID" value="NZ_JAOQIO010000011.1"/>
</dbReference>
<keyword evidence="2" id="KW-1185">Reference proteome</keyword>
<accession>A0ABT2UAC8</accession>
<reference evidence="1 2" key="1">
    <citation type="submission" date="2022-09" db="EMBL/GenBank/DDBJ databases">
        <authorList>
            <person name="Han X.L."/>
            <person name="Wang Q."/>
            <person name="Lu T."/>
        </authorList>
    </citation>
    <scope>NUCLEOTIDE SEQUENCE [LARGE SCALE GENOMIC DNA]</scope>
    <source>
        <strain evidence="1 2">WQ 127069</strain>
    </source>
</reference>
<comment type="caution">
    <text evidence="1">The sequence shown here is derived from an EMBL/GenBank/DDBJ whole genome shotgun (WGS) entry which is preliminary data.</text>
</comment>
<evidence type="ECO:0000313" key="1">
    <source>
        <dbReference type="EMBL" id="MCU6791599.1"/>
    </source>
</evidence>
<protein>
    <submittedName>
        <fullName evidence="1">Uncharacterized protein</fullName>
    </submittedName>
</protein>
<sequence>MKPYYDRSNLERIPELMQLAPQAAASFLTFEKDVFHATNAIPLKMKS</sequence>
<dbReference type="EMBL" id="JAOQIO010000011">
    <property type="protein sequence ID" value="MCU6791599.1"/>
    <property type="molecule type" value="Genomic_DNA"/>
</dbReference>
<dbReference type="Proteomes" id="UP001652445">
    <property type="component" value="Unassembled WGS sequence"/>
</dbReference>
<name>A0ABT2UAC8_9BACL</name>